<keyword evidence="1" id="KW-0732">Signal</keyword>
<organism evidence="2 3">
    <name type="scientific">Paenibacillus oleatilyticus</name>
    <dbReference type="NCBI Taxonomy" id="2594886"/>
    <lineage>
        <taxon>Bacteria</taxon>
        <taxon>Bacillati</taxon>
        <taxon>Bacillota</taxon>
        <taxon>Bacilli</taxon>
        <taxon>Bacillales</taxon>
        <taxon>Paenibacillaceae</taxon>
        <taxon>Paenibacillus</taxon>
    </lineage>
</organism>
<evidence type="ECO:0000313" key="3">
    <source>
        <dbReference type="Proteomes" id="UP001575622"/>
    </source>
</evidence>
<comment type="caution">
    <text evidence="2">The sequence shown here is derived from an EMBL/GenBank/DDBJ whole genome shotgun (WGS) entry which is preliminary data.</text>
</comment>
<dbReference type="Proteomes" id="UP001575622">
    <property type="component" value="Unassembled WGS sequence"/>
</dbReference>
<protein>
    <submittedName>
        <fullName evidence="2">Uncharacterized protein</fullName>
    </submittedName>
</protein>
<dbReference type="EMBL" id="JBHDLN010000027">
    <property type="protein sequence ID" value="MFB0846916.1"/>
    <property type="molecule type" value="Genomic_DNA"/>
</dbReference>
<evidence type="ECO:0000256" key="1">
    <source>
        <dbReference type="SAM" id="SignalP"/>
    </source>
</evidence>
<feature type="chain" id="PRO_5046869498" evidence="1">
    <location>
        <begin position="33"/>
        <end position="553"/>
    </location>
</feature>
<sequence length="553" mass="61378">MYLSRRKKRLYLFCLGLYLVLFHCMFVTTAAASESQAGGYNYVYDNLGRIKYIKFPSGLFEEYIYDKNGNLISKNMSINGSFEKDENGNNLPDFWEVNWRNGTSSEPFAGLAPYDPVDGANVYRLFNGKGDRESYQYVLSNAIPVVGGKSYEVRAMMKYTLQDGGTAGMHIIQLDANGKEVGYDAQSYNSGGWKWHNHSQVFVAEPSAKSVLIRFAVGGEDSAYMDLDTVSFKEININGSFEKDENGNNLPDFWEVNWRNGTSSGPFAGLAPYDPVDGANVYRLFNGKGDPESYQYVLSNAIPVVGGKSYEVRAMMKYTLQSGGTAGMHIIQLDANGKEVGYDAQSYNNGGWKWHNHSQVFVAKPDAKSVLIRFAVGGEDSAYMDLDTVSFKEININGSFEKDENGNNLPDFWEVNWRNGTSSEPFAGLVPYDPVDGVNVYRLFNGKGDPESYQYVLSNATPVVGGKSYEVRAMMKYTLQGGGTAGMHIIQLDANGKEVGYDAQSYNNGGWKWHNHSQVFVAKPNAKSVLIRFAVGGEDSAYMDLDTVSFKEI</sequence>
<keyword evidence="3" id="KW-1185">Reference proteome</keyword>
<dbReference type="RefSeq" id="WP_373956850.1">
    <property type="nucleotide sequence ID" value="NZ_JBHDLN010000027.1"/>
</dbReference>
<accession>A0ABV4VB77</accession>
<feature type="signal peptide" evidence="1">
    <location>
        <begin position="1"/>
        <end position="32"/>
    </location>
</feature>
<gene>
    <name evidence="2" type="ORF">ACEU3E_32530</name>
</gene>
<evidence type="ECO:0000313" key="2">
    <source>
        <dbReference type="EMBL" id="MFB0846916.1"/>
    </source>
</evidence>
<dbReference type="Gene3D" id="2.60.120.260">
    <property type="entry name" value="Galactose-binding domain-like"/>
    <property type="match status" value="3"/>
</dbReference>
<proteinExistence type="predicted"/>
<reference evidence="2 3" key="1">
    <citation type="submission" date="2024-09" db="EMBL/GenBank/DDBJ databases">
        <authorList>
            <person name="Makale K.P.P."/>
            <person name="Makhzoum A."/>
            <person name="Rantong G."/>
            <person name="Rahube T.O."/>
        </authorList>
    </citation>
    <scope>NUCLEOTIDE SEQUENCE [LARGE SCALE GENOMIC DNA]</scope>
    <source>
        <strain evidence="2 3">KM_D13</strain>
    </source>
</reference>
<name>A0ABV4VB77_9BACL</name>